<dbReference type="EMBL" id="KV451261">
    <property type="protein sequence ID" value="OAY21309.1"/>
    <property type="molecule type" value="Genomic_DNA"/>
</dbReference>
<proteinExistence type="predicted"/>
<organism evidence="1">
    <name type="scientific">Manihot esculenta</name>
    <name type="common">Cassava</name>
    <name type="synonym">Jatropha manihot</name>
    <dbReference type="NCBI Taxonomy" id="3983"/>
    <lineage>
        <taxon>Eukaryota</taxon>
        <taxon>Viridiplantae</taxon>
        <taxon>Streptophyta</taxon>
        <taxon>Embryophyta</taxon>
        <taxon>Tracheophyta</taxon>
        <taxon>Spermatophyta</taxon>
        <taxon>Magnoliopsida</taxon>
        <taxon>eudicotyledons</taxon>
        <taxon>Gunneridae</taxon>
        <taxon>Pentapetalae</taxon>
        <taxon>rosids</taxon>
        <taxon>fabids</taxon>
        <taxon>Malpighiales</taxon>
        <taxon>Euphorbiaceae</taxon>
        <taxon>Crotonoideae</taxon>
        <taxon>Manihoteae</taxon>
        <taxon>Manihot</taxon>
    </lineage>
</organism>
<evidence type="ECO:0000313" key="1">
    <source>
        <dbReference type="EMBL" id="OAY21309.1"/>
    </source>
</evidence>
<protein>
    <submittedName>
        <fullName evidence="1">Uncharacterized protein</fullName>
    </submittedName>
</protein>
<dbReference type="AlphaFoldDB" id="A0A199U9F3"/>
<reference evidence="1" key="1">
    <citation type="submission" date="2016-02" db="EMBL/GenBank/DDBJ databases">
        <title>WGS assembly of Manihot esculenta.</title>
        <authorList>
            <person name="Bredeson J.V."/>
            <person name="Prochnik S.E."/>
            <person name="Lyons J.B."/>
            <person name="Schmutz J."/>
            <person name="Grimwood J."/>
            <person name="Vrebalov J."/>
            <person name="Bart R.S."/>
            <person name="Amuge T."/>
            <person name="Ferguson M.E."/>
            <person name="Green R."/>
            <person name="Putnam N."/>
            <person name="Stites J."/>
            <person name="Rounsley S."/>
            <person name="Rokhsar D.S."/>
        </authorList>
    </citation>
    <scope>NUCLEOTIDE SEQUENCE [LARGE SCALE GENOMIC DNA]</scope>
    <source>
        <tissue evidence="1">Leaf</tissue>
    </source>
</reference>
<gene>
    <name evidence="1" type="ORF">MANES_S098900</name>
</gene>
<sequence>MHCENKLAELFEQWEHFWKQRAKEAWLRDDNCITQFFHTKATAKKKRNKIEQLKDRGSNWKTWDIELNQVISDYLANCICHKPVH</sequence>
<name>A0A199U9F3_MANES</name>
<accession>A0A199U9F3</accession>